<dbReference type="PANTHER" id="PTHR34978:SF3">
    <property type="entry name" value="SLR0241 PROTEIN"/>
    <property type="match status" value="1"/>
</dbReference>
<dbReference type="InterPro" id="IPR052173">
    <property type="entry name" value="Beta-lactam_resp_regulator"/>
</dbReference>
<dbReference type="RefSeq" id="WP_157426361.1">
    <property type="nucleotide sequence ID" value="NZ_BAAANK010000005.1"/>
</dbReference>
<comment type="similarity">
    <text evidence="6">Belongs to the peptidase M48 family.</text>
</comment>
<evidence type="ECO:0000256" key="3">
    <source>
        <dbReference type="ARBA" id="ARBA00022801"/>
    </source>
</evidence>
<keyword evidence="10" id="KW-1185">Reference proteome</keyword>
<evidence type="ECO:0000313" key="9">
    <source>
        <dbReference type="EMBL" id="GAA1835613.1"/>
    </source>
</evidence>
<evidence type="ECO:0000259" key="8">
    <source>
        <dbReference type="Pfam" id="PF01435"/>
    </source>
</evidence>
<comment type="cofactor">
    <cofactor evidence="6">
        <name>Zn(2+)</name>
        <dbReference type="ChEBI" id="CHEBI:29105"/>
    </cofactor>
    <text evidence="6">Binds 1 zinc ion per subunit.</text>
</comment>
<keyword evidence="7" id="KW-0472">Membrane</keyword>
<reference evidence="9 10" key="1">
    <citation type="journal article" date="2019" name="Int. J. Syst. Evol. Microbiol.">
        <title>The Global Catalogue of Microorganisms (GCM) 10K type strain sequencing project: providing services to taxonomists for standard genome sequencing and annotation.</title>
        <authorList>
            <consortium name="The Broad Institute Genomics Platform"/>
            <consortium name="The Broad Institute Genome Sequencing Center for Infectious Disease"/>
            <person name="Wu L."/>
            <person name="Ma J."/>
        </authorList>
    </citation>
    <scope>NUCLEOTIDE SEQUENCE [LARGE SCALE GENOMIC DNA]</scope>
    <source>
        <strain evidence="9 10">JCM 14323</strain>
    </source>
</reference>
<dbReference type="Proteomes" id="UP001501746">
    <property type="component" value="Unassembled WGS sequence"/>
</dbReference>
<name>A0ABN2MQZ2_9MICO</name>
<sequence length="277" mass="28948">MLATAIVLGVIAVALAWPVPMALSRAEWPARAPAMALALWQGIALAGAASMIGGLLAFAAIPAGSFAAAAEQLAPALLHGAIPPQYAVIHLAALTLAVGLAVHLMLNVALTAVRAERERRRQHELIAILGDPMPGMPRTLVLAHPEPLAYCVPGFRTATVLTDGLVQALGPDELAAVIAHERAHLDQFHHLVLLSFRAWHSALPWFPIANRAERAVALLTEMLADDTARHEVGDRALGSAILLVGSSGEPGAYAESGGVSPDRGMLDARLARLGISL</sequence>
<evidence type="ECO:0000256" key="4">
    <source>
        <dbReference type="ARBA" id="ARBA00022833"/>
    </source>
</evidence>
<dbReference type="Gene3D" id="3.30.2010.10">
    <property type="entry name" value="Metalloproteases ('zincins'), catalytic domain"/>
    <property type="match status" value="1"/>
</dbReference>
<keyword evidence="7" id="KW-1133">Transmembrane helix</keyword>
<gene>
    <name evidence="9" type="ORF">GCM10009750_20310</name>
</gene>
<keyword evidence="3 6" id="KW-0378">Hydrolase</keyword>
<dbReference type="EMBL" id="BAAANK010000005">
    <property type="protein sequence ID" value="GAA1835613.1"/>
    <property type="molecule type" value="Genomic_DNA"/>
</dbReference>
<dbReference type="InterPro" id="IPR001915">
    <property type="entry name" value="Peptidase_M48"/>
</dbReference>
<keyword evidence="4 6" id="KW-0862">Zinc</keyword>
<feature type="transmembrane region" description="Helical" evidence="7">
    <location>
        <begin position="32"/>
        <end position="58"/>
    </location>
</feature>
<dbReference type="CDD" id="cd07326">
    <property type="entry name" value="M56_BlaR1_MecR1_like"/>
    <property type="match status" value="1"/>
</dbReference>
<dbReference type="PANTHER" id="PTHR34978">
    <property type="entry name" value="POSSIBLE SENSOR-TRANSDUCER PROTEIN BLAR"/>
    <property type="match status" value="1"/>
</dbReference>
<keyword evidence="1 6" id="KW-0645">Protease</keyword>
<dbReference type="Pfam" id="PF01435">
    <property type="entry name" value="Peptidase_M48"/>
    <property type="match status" value="1"/>
</dbReference>
<organism evidence="9 10">
    <name type="scientific">Agromyces salentinus</name>
    <dbReference type="NCBI Taxonomy" id="269421"/>
    <lineage>
        <taxon>Bacteria</taxon>
        <taxon>Bacillati</taxon>
        <taxon>Actinomycetota</taxon>
        <taxon>Actinomycetes</taxon>
        <taxon>Micrococcales</taxon>
        <taxon>Microbacteriaceae</taxon>
        <taxon>Agromyces</taxon>
    </lineage>
</organism>
<feature type="transmembrane region" description="Helical" evidence="7">
    <location>
        <begin position="88"/>
        <end position="113"/>
    </location>
</feature>
<comment type="caution">
    <text evidence="9">The sequence shown here is derived from an EMBL/GenBank/DDBJ whole genome shotgun (WGS) entry which is preliminary data.</text>
</comment>
<keyword evidence="7" id="KW-0812">Transmembrane</keyword>
<evidence type="ECO:0000256" key="7">
    <source>
        <dbReference type="SAM" id="Phobius"/>
    </source>
</evidence>
<evidence type="ECO:0000256" key="1">
    <source>
        <dbReference type="ARBA" id="ARBA00022670"/>
    </source>
</evidence>
<evidence type="ECO:0000256" key="6">
    <source>
        <dbReference type="RuleBase" id="RU003983"/>
    </source>
</evidence>
<protein>
    <submittedName>
        <fullName evidence="9">M56 family metallopeptidase</fullName>
    </submittedName>
</protein>
<feature type="domain" description="Peptidase M48" evidence="8">
    <location>
        <begin position="119"/>
        <end position="198"/>
    </location>
</feature>
<keyword evidence="2" id="KW-0479">Metal-binding</keyword>
<proteinExistence type="inferred from homology"/>
<accession>A0ABN2MQZ2</accession>
<keyword evidence="5 6" id="KW-0482">Metalloprotease</keyword>
<evidence type="ECO:0000313" key="10">
    <source>
        <dbReference type="Proteomes" id="UP001501746"/>
    </source>
</evidence>
<evidence type="ECO:0000256" key="5">
    <source>
        <dbReference type="ARBA" id="ARBA00023049"/>
    </source>
</evidence>
<evidence type="ECO:0000256" key="2">
    <source>
        <dbReference type="ARBA" id="ARBA00022723"/>
    </source>
</evidence>